<proteinExistence type="predicted"/>
<feature type="compositionally biased region" description="Pro residues" evidence="1">
    <location>
        <begin position="725"/>
        <end position="754"/>
    </location>
</feature>
<feature type="compositionally biased region" description="Low complexity" evidence="1">
    <location>
        <begin position="160"/>
        <end position="169"/>
    </location>
</feature>
<dbReference type="Pfam" id="PF06119">
    <property type="entry name" value="NIDO"/>
    <property type="match status" value="3"/>
</dbReference>
<evidence type="ECO:0000313" key="3">
    <source>
        <dbReference type="EMBL" id="KAF7704950.1"/>
    </source>
</evidence>
<dbReference type="InterPro" id="IPR003886">
    <property type="entry name" value="NIDO_dom"/>
</dbReference>
<comment type="caution">
    <text evidence="3">The sequence shown here is derived from an EMBL/GenBank/DDBJ whole genome shotgun (WGS) entry which is preliminary data.</text>
</comment>
<dbReference type="AlphaFoldDB" id="A0A8T0BHR6"/>
<dbReference type="PANTHER" id="PTHR46160:SF9">
    <property type="entry name" value="PROTEIN PRY2-RELATED"/>
    <property type="match status" value="1"/>
</dbReference>
<feature type="region of interest" description="Disordered" evidence="1">
    <location>
        <begin position="160"/>
        <end position="188"/>
    </location>
</feature>
<accession>A0A8T0BHR6</accession>
<dbReference type="Proteomes" id="UP000606274">
    <property type="component" value="Unassembled WGS sequence"/>
</dbReference>
<sequence length="976" mass="112014">MDSYVAFFIPNIDDEVPNRNLGKDIIAPLWTDLDSDSGGRWTYEQATSGPLIDRTNQEINRMFPNVYFSASWVFVSTWKNVPLEFSAFMGATLQVVLASDGGGLSFILMNYGTIPSIPSAGYGMENSSFVTISVNSAPELSSSSNVNITGRWAFQFTDTSTTSTTTTSTTPPPPDTSTTTPPTPGSPLFQVGPGATQLFLSDGMYQTIQLQQTFNYGGNTYSQLYLSMDGYVAFFVPNIDDEVPNQNLNKGIIAPLWTDLDSDSGGRWTYEQATSGPLIAQANLEINRMFPNVYFSASWVFVSTWENVPLEFSGFQGATLQIILASNGGGQSFILMNYGTIPTIPSPYWLAGYGMENSSFVTIPVNSAPELSSSSNVNIPGRWAFQFTGSPLFQVGPGATQLVLSDGMYQTIQLQQTFNYGGNTYSQLYLSMDGYVTFFVPNIDDEVPNPNLGKNIIAPLWTDLDSDSGGKWTYEQATSGPLIDQANQEINRMFPNVYFSASWVLVSTWENVPLEFSAFQGATLQIVLASNGGGLSFILMNYGTIPSIPSPYWLSYNYTTNNNYYYYTTNNNYYYYTTSRNYNYTTTRNYNYYTRNYNYDTTTRNYNYYTRNYYTRNYNYTTNNNYYYTTSRNYNYDTTTRNYNYYHHQKLQLHHHQKPQLHHQKPQQLHHHQKLLHHHHHHHHHHQKLQLLYHHQKPLLHHHQKLQLHHHQKPQLHHHQKLQLLPPPETTTTTPPPPPPPPPPPETTPPPPPETTTTTPPAETTTTPPPPETTTTIPPPETTTTPPPETTTTPPPETTTTPPPETTTTTPPETTTTTPPPPPPPETTTTTTTTTRNYNYYTTNRNYNYTTTTRNYNYFTTNRNYNYTTTRNYNYTTTRNYNYYTTTRNYKYYTTRNHYYTTTRNYKYTTTRNHNYTTTRNHNYTTTTRNYNYYTTTRNYNYTSTRNYNYYTTTRNYNYTTTIRKYNYYTNTNFDR</sequence>
<dbReference type="PANTHER" id="PTHR46160">
    <property type="entry name" value="ALPHA-TECTORIN-RELATED"/>
    <property type="match status" value="1"/>
</dbReference>
<evidence type="ECO:0000259" key="2">
    <source>
        <dbReference type="PROSITE" id="PS51220"/>
    </source>
</evidence>
<dbReference type="SMART" id="SM00539">
    <property type="entry name" value="NIDO"/>
    <property type="match status" value="3"/>
</dbReference>
<gene>
    <name evidence="3" type="ORF">HF521_020236</name>
</gene>
<feature type="compositionally biased region" description="Low complexity" evidence="1">
    <location>
        <begin position="755"/>
        <end position="766"/>
    </location>
</feature>
<organism evidence="3 4">
    <name type="scientific">Silurus meridionalis</name>
    <name type="common">Southern catfish</name>
    <name type="synonym">Silurus soldatovi meridionalis</name>
    <dbReference type="NCBI Taxonomy" id="175797"/>
    <lineage>
        <taxon>Eukaryota</taxon>
        <taxon>Metazoa</taxon>
        <taxon>Chordata</taxon>
        <taxon>Craniata</taxon>
        <taxon>Vertebrata</taxon>
        <taxon>Euteleostomi</taxon>
        <taxon>Actinopterygii</taxon>
        <taxon>Neopterygii</taxon>
        <taxon>Teleostei</taxon>
        <taxon>Ostariophysi</taxon>
        <taxon>Siluriformes</taxon>
        <taxon>Siluridae</taxon>
        <taxon>Silurus</taxon>
    </lineage>
</organism>
<dbReference type="InterPro" id="IPR052749">
    <property type="entry name" value="Alpha-tectorin"/>
</dbReference>
<feature type="region of interest" description="Disordered" evidence="1">
    <location>
        <begin position="725"/>
        <end position="844"/>
    </location>
</feature>
<protein>
    <recommendedName>
        <fullName evidence="2">NIDO domain-containing protein</fullName>
    </recommendedName>
</protein>
<feature type="domain" description="NIDO" evidence="2">
    <location>
        <begin position="28"/>
        <end position="159"/>
    </location>
</feature>
<feature type="compositionally biased region" description="Pro residues" evidence="1">
    <location>
        <begin position="170"/>
        <end position="185"/>
    </location>
</feature>
<reference evidence="3" key="1">
    <citation type="submission" date="2020-08" db="EMBL/GenBank/DDBJ databases">
        <title>Chromosome-level assembly of Southern catfish (Silurus meridionalis) provides insights into visual adaptation to the nocturnal and benthic lifestyles.</title>
        <authorList>
            <person name="Zhang Y."/>
            <person name="Wang D."/>
            <person name="Peng Z."/>
        </authorList>
    </citation>
    <scope>NUCLEOTIDE SEQUENCE</scope>
    <source>
        <strain evidence="3">SWU-2019-XX</strain>
        <tissue evidence="3">Muscle</tissue>
    </source>
</reference>
<name>A0A8T0BHR6_SILME</name>
<dbReference type="PROSITE" id="PS51220">
    <property type="entry name" value="NIDO"/>
    <property type="match status" value="2"/>
</dbReference>
<feature type="compositionally biased region" description="Low complexity" evidence="1">
    <location>
        <begin position="806"/>
        <end position="817"/>
    </location>
</feature>
<dbReference type="EMBL" id="JABFDY010000007">
    <property type="protein sequence ID" value="KAF7704950.1"/>
    <property type="molecule type" value="Genomic_DNA"/>
</dbReference>
<evidence type="ECO:0000313" key="4">
    <source>
        <dbReference type="Proteomes" id="UP000606274"/>
    </source>
</evidence>
<keyword evidence="4" id="KW-1185">Reference proteome</keyword>
<feature type="compositionally biased region" description="Low complexity" evidence="1">
    <location>
        <begin position="827"/>
        <end position="844"/>
    </location>
</feature>
<feature type="compositionally biased region" description="Pro residues" evidence="1">
    <location>
        <begin position="767"/>
        <end position="805"/>
    </location>
</feature>
<feature type="region of interest" description="Disordered" evidence="1">
    <location>
        <begin position="650"/>
        <end position="690"/>
    </location>
</feature>
<dbReference type="GO" id="GO:0007160">
    <property type="term" value="P:cell-matrix adhesion"/>
    <property type="evidence" value="ECO:0007669"/>
    <property type="project" value="InterPro"/>
</dbReference>
<feature type="domain" description="NIDO" evidence="2">
    <location>
        <begin position="255"/>
        <end position="390"/>
    </location>
</feature>
<evidence type="ECO:0000256" key="1">
    <source>
        <dbReference type="SAM" id="MobiDB-lite"/>
    </source>
</evidence>